<accession>A0A0F9P7W7</accession>
<evidence type="ECO:0000313" key="1">
    <source>
        <dbReference type="EMBL" id="KKN20477.1"/>
    </source>
</evidence>
<gene>
    <name evidence="1" type="ORF">LCGC14_0935250</name>
</gene>
<name>A0A0F9P7W7_9ZZZZ</name>
<dbReference type="EMBL" id="LAZR01003239">
    <property type="protein sequence ID" value="KKN20477.1"/>
    <property type="molecule type" value="Genomic_DNA"/>
</dbReference>
<comment type="caution">
    <text evidence="1">The sequence shown here is derived from an EMBL/GenBank/DDBJ whole genome shotgun (WGS) entry which is preliminary data.</text>
</comment>
<sequence length="263" mass="29431">MFEKMKWMVTISIFLIISTIFLFSQLAFAKGKWQIGPHYGSWSLGPIESMIEDLVEDALESEFQGLIEEYLEIIDPDWEYTPDIHFGSGGTNLGLEVRFYPGGEVGSFSIGLAVEKSELELTLDGSIRFELADGSYVQGSANTRLLLEPTSYHLSLRWDLMPSWRLHPYISFGAGIGSLNGVLTYDDVSVEAYDASTTTTVTYPPDQMDLADLLEDAGYPTIPLPILQLNLGFNFRITNYLHVLFDAGIWNGFLVRGGVYLRV</sequence>
<proteinExistence type="predicted"/>
<reference evidence="1" key="1">
    <citation type="journal article" date="2015" name="Nature">
        <title>Complex archaea that bridge the gap between prokaryotes and eukaryotes.</title>
        <authorList>
            <person name="Spang A."/>
            <person name="Saw J.H."/>
            <person name="Jorgensen S.L."/>
            <person name="Zaremba-Niedzwiedzka K."/>
            <person name="Martijn J."/>
            <person name="Lind A.E."/>
            <person name="van Eijk R."/>
            <person name="Schleper C."/>
            <person name="Guy L."/>
            <person name="Ettema T.J."/>
        </authorList>
    </citation>
    <scope>NUCLEOTIDE SEQUENCE</scope>
</reference>
<dbReference type="AlphaFoldDB" id="A0A0F9P7W7"/>
<protein>
    <recommendedName>
        <fullName evidence="2">Outer membrane protein beta-barrel domain-containing protein</fullName>
    </recommendedName>
</protein>
<evidence type="ECO:0008006" key="2">
    <source>
        <dbReference type="Google" id="ProtNLM"/>
    </source>
</evidence>
<organism evidence="1">
    <name type="scientific">marine sediment metagenome</name>
    <dbReference type="NCBI Taxonomy" id="412755"/>
    <lineage>
        <taxon>unclassified sequences</taxon>
        <taxon>metagenomes</taxon>
        <taxon>ecological metagenomes</taxon>
    </lineage>
</organism>